<feature type="domain" description="Helicase C-terminal" evidence="3">
    <location>
        <begin position="337"/>
        <end position="488"/>
    </location>
</feature>
<name>A0A6J5SRQ1_9CAUD</name>
<evidence type="ECO:0000313" key="13">
    <source>
        <dbReference type="EMBL" id="CAB5231481.1"/>
    </source>
</evidence>
<dbReference type="Gene3D" id="3.40.50.10810">
    <property type="entry name" value="Tandem AAA-ATPase domain"/>
    <property type="match status" value="1"/>
</dbReference>
<dbReference type="EMBL" id="LR797496">
    <property type="protein sequence ID" value="CAB4220108.1"/>
    <property type="molecule type" value="Genomic_DNA"/>
</dbReference>
<dbReference type="Pfam" id="PF00176">
    <property type="entry name" value="SNF2-rel_dom"/>
    <property type="match status" value="1"/>
</dbReference>
<proteinExistence type="predicted"/>
<dbReference type="InterPro" id="IPR014001">
    <property type="entry name" value="Helicase_ATP-bd"/>
</dbReference>
<dbReference type="EMBL" id="LR796991">
    <property type="protein sequence ID" value="CAB4180698.1"/>
    <property type="molecule type" value="Genomic_DNA"/>
</dbReference>
<dbReference type="EMBL" id="LR797456">
    <property type="protein sequence ID" value="CAB4217241.1"/>
    <property type="molecule type" value="Genomic_DNA"/>
</dbReference>
<evidence type="ECO:0000313" key="11">
    <source>
        <dbReference type="EMBL" id="CAB4217241.1"/>
    </source>
</evidence>
<dbReference type="InterPro" id="IPR001650">
    <property type="entry name" value="Helicase_C-like"/>
</dbReference>
<dbReference type="InterPro" id="IPR038718">
    <property type="entry name" value="SNF2-like_sf"/>
</dbReference>
<dbReference type="InterPro" id="IPR000330">
    <property type="entry name" value="SNF2_N"/>
</dbReference>
<dbReference type="GO" id="GO:0016787">
    <property type="term" value="F:hydrolase activity"/>
    <property type="evidence" value="ECO:0007669"/>
    <property type="project" value="UniProtKB-KW"/>
</dbReference>
<keyword evidence="11" id="KW-0547">Nucleotide-binding</keyword>
<dbReference type="GO" id="GO:0005524">
    <property type="term" value="F:ATP binding"/>
    <property type="evidence" value="ECO:0007669"/>
    <property type="project" value="InterPro"/>
</dbReference>
<dbReference type="SMART" id="SM00487">
    <property type="entry name" value="DEXDc"/>
    <property type="match status" value="1"/>
</dbReference>
<evidence type="ECO:0000256" key="1">
    <source>
        <dbReference type="ARBA" id="ARBA00022801"/>
    </source>
</evidence>
<protein>
    <submittedName>
        <fullName evidence="11">HepA Superfamily II DNA/RNA helicases, SNF2 family</fullName>
    </submittedName>
</protein>
<evidence type="ECO:0000259" key="3">
    <source>
        <dbReference type="PROSITE" id="PS51194"/>
    </source>
</evidence>
<gene>
    <name evidence="7" type="ORF">UFOVP1036_84</name>
    <name evidence="8" type="ORF">UFOVP1132_84</name>
    <name evidence="9" type="ORF">UFOVP1190_59</name>
    <name evidence="10" type="ORF">UFOVP1248_68</name>
    <name evidence="11" type="ORF">UFOVP1493_18</name>
    <name evidence="13" type="ORF">UFOVP1584_90</name>
    <name evidence="12" type="ORF">UFOVP1635_76</name>
    <name evidence="4" type="ORF">UFOVP521_18</name>
    <name evidence="5" type="ORF">UFOVP856_91</name>
    <name evidence="6" type="ORF">UFOVP967_98</name>
</gene>
<dbReference type="EMBL" id="LR797192">
    <property type="protein sequence ID" value="CAB4192706.1"/>
    <property type="molecule type" value="Genomic_DNA"/>
</dbReference>
<sequence>MTSKAHQLPLIPERYVNAKSAETVSISNFVEPSGWNEQFPAYAHQLRGLLWMYFAEKGVLADEVGLGKTIQTLLLVQFLKSRKQPHRTIIVCGPRTVTQWRDEAKKFTNLSVAVAQGEKTWRISQYYQNWDILILSYPILLRDISILASLYKDVVIYDEGSAFRHHEIKTKAAALELSKNTPRVIILDATPIQNSLMDLHSLFEVLHLENFPSKISFERSYVLRGAKDRRGFRPIVGYKNTSQLKSHVYPYILRRRSNEITDEKTARGVTLPTVIPDRKILELYPEQQKIYSDARTGLIELWDKGLKHEVRAHFHHLLYAADWTGYFPGDTHNKSIKLDVIMDLLNNELSGEQVVIYSRYLGIIEELQRRLTRSNITYSRYTGKESIQQTDLAQKSFKSGESRILLGTSSLERGLNLQNARYLICIDQLLNPQRLTQLVGRIRRIGSKYDRVTVIMLLADKTIEIKLDKAMSQRSAVSDFMLEEHNEIFERLTDAELAEFIRD</sequence>
<organism evidence="11">
    <name type="scientific">uncultured Caudovirales phage</name>
    <dbReference type="NCBI Taxonomy" id="2100421"/>
    <lineage>
        <taxon>Viruses</taxon>
        <taxon>Duplodnaviria</taxon>
        <taxon>Heunggongvirae</taxon>
        <taxon>Uroviricota</taxon>
        <taxon>Caudoviricetes</taxon>
        <taxon>Peduoviridae</taxon>
        <taxon>Maltschvirus</taxon>
        <taxon>Maltschvirus maltsch</taxon>
    </lineage>
</organism>
<dbReference type="GO" id="GO:0004386">
    <property type="term" value="F:helicase activity"/>
    <property type="evidence" value="ECO:0007669"/>
    <property type="project" value="UniProtKB-KW"/>
</dbReference>
<evidence type="ECO:0000313" key="12">
    <source>
        <dbReference type="EMBL" id="CAB4220108.1"/>
    </source>
</evidence>
<evidence type="ECO:0000259" key="2">
    <source>
        <dbReference type="PROSITE" id="PS51192"/>
    </source>
</evidence>
<dbReference type="CDD" id="cd18793">
    <property type="entry name" value="SF2_C_SNF"/>
    <property type="match status" value="1"/>
</dbReference>
<evidence type="ECO:0000313" key="9">
    <source>
        <dbReference type="EMBL" id="CAB4190419.1"/>
    </source>
</evidence>
<dbReference type="SMART" id="SM00490">
    <property type="entry name" value="HELICc"/>
    <property type="match status" value="1"/>
</dbReference>
<evidence type="ECO:0000313" key="4">
    <source>
        <dbReference type="EMBL" id="CAB4148290.1"/>
    </source>
</evidence>
<dbReference type="InterPro" id="IPR049730">
    <property type="entry name" value="SNF2/RAD54-like_C"/>
</dbReference>
<evidence type="ECO:0000313" key="6">
    <source>
        <dbReference type="EMBL" id="CAB4174932.1"/>
    </source>
</evidence>
<accession>A0A6J5SRQ1</accession>
<keyword evidence="11" id="KW-0347">Helicase</keyword>
<dbReference type="EMBL" id="LR798432">
    <property type="protein sequence ID" value="CAB5231481.1"/>
    <property type="molecule type" value="Genomic_DNA"/>
</dbReference>
<evidence type="ECO:0000313" key="7">
    <source>
        <dbReference type="EMBL" id="CAB4180698.1"/>
    </source>
</evidence>
<dbReference type="Pfam" id="PF00271">
    <property type="entry name" value="Helicase_C"/>
    <property type="match status" value="1"/>
</dbReference>
<evidence type="ECO:0000313" key="10">
    <source>
        <dbReference type="EMBL" id="CAB4192706.1"/>
    </source>
</evidence>
<dbReference type="PROSITE" id="PS51192">
    <property type="entry name" value="HELICASE_ATP_BIND_1"/>
    <property type="match status" value="1"/>
</dbReference>
<keyword evidence="1" id="KW-0378">Hydrolase</keyword>
<dbReference type="SUPFAM" id="SSF52540">
    <property type="entry name" value="P-loop containing nucleoside triphosphate hydrolases"/>
    <property type="match status" value="1"/>
</dbReference>
<reference evidence="11" key="1">
    <citation type="submission" date="2020-05" db="EMBL/GenBank/DDBJ databases">
        <authorList>
            <person name="Chiriac C."/>
            <person name="Salcher M."/>
            <person name="Ghai R."/>
            <person name="Kavagutti S V."/>
        </authorList>
    </citation>
    <scope>NUCLEOTIDE SEQUENCE</scope>
</reference>
<evidence type="ECO:0000313" key="5">
    <source>
        <dbReference type="EMBL" id="CAB4168025.1"/>
    </source>
</evidence>
<evidence type="ECO:0000313" key="8">
    <source>
        <dbReference type="EMBL" id="CAB4186322.1"/>
    </source>
</evidence>
<feature type="domain" description="Helicase ATP-binding" evidence="2">
    <location>
        <begin position="49"/>
        <end position="209"/>
    </location>
</feature>
<dbReference type="PANTHER" id="PTHR10799">
    <property type="entry name" value="SNF2/RAD54 HELICASE FAMILY"/>
    <property type="match status" value="1"/>
</dbReference>
<dbReference type="EMBL" id="LR796910">
    <property type="protein sequence ID" value="CAB4174932.1"/>
    <property type="molecule type" value="Genomic_DNA"/>
</dbReference>
<dbReference type="PROSITE" id="PS51194">
    <property type="entry name" value="HELICASE_CTER"/>
    <property type="match status" value="1"/>
</dbReference>
<dbReference type="EMBL" id="LR797145">
    <property type="protein sequence ID" value="CAB4190419.1"/>
    <property type="molecule type" value="Genomic_DNA"/>
</dbReference>
<dbReference type="CDD" id="cd17919">
    <property type="entry name" value="DEXHc_Snf"/>
    <property type="match status" value="1"/>
</dbReference>
<dbReference type="EMBL" id="LR796496">
    <property type="protein sequence ID" value="CAB4148290.1"/>
    <property type="molecule type" value="Genomic_DNA"/>
</dbReference>
<keyword evidence="11" id="KW-0067">ATP-binding</keyword>
<dbReference type="InterPro" id="IPR027417">
    <property type="entry name" value="P-loop_NTPase"/>
</dbReference>
<dbReference type="EMBL" id="LR796811">
    <property type="protein sequence ID" value="CAB4168025.1"/>
    <property type="molecule type" value="Genomic_DNA"/>
</dbReference>
<dbReference type="EMBL" id="LR797088">
    <property type="protein sequence ID" value="CAB4186322.1"/>
    <property type="molecule type" value="Genomic_DNA"/>
</dbReference>
<dbReference type="Gene3D" id="3.40.50.300">
    <property type="entry name" value="P-loop containing nucleotide triphosphate hydrolases"/>
    <property type="match status" value="1"/>
</dbReference>